<dbReference type="EMBL" id="JAPFFF010000003">
    <property type="protein sequence ID" value="KAK8895464.1"/>
    <property type="molecule type" value="Genomic_DNA"/>
</dbReference>
<protein>
    <recommendedName>
        <fullName evidence="2">Fungal lipase-type domain-containing protein</fullName>
    </recommendedName>
</protein>
<evidence type="ECO:0000313" key="4">
    <source>
        <dbReference type="Proteomes" id="UP001470230"/>
    </source>
</evidence>
<dbReference type="InterPro" id="IPR002921">
    <property type="entry name" value="Fungal_lipase-type"/>
</dbReference>
<name>A0ABR2KWI4_9EUKA</name>
<dbReference type="SUPFAM" id="SSF53474">
    <property type="entry name" value="alpha/beta-Hydrolases"/>
    <property type="match status" value="1"/>
</dbReference>
<feature type="region of interest" description="Disordered" evidence="1">
    <location>
        <begin position="315"/>
        <end position="335"/>
    </location>
</feature>
<evidence type="ECO:0000256" key="1">
    <source>
        <dbReference type="SAM" id="MobiDB-lite"/>
    </source>
</evidence>
<organism evidence="3 4">
    <name type="scientific">Tritrichomonas musculus</name>
    <dbReference type="NCBI Taxonomy" id="1915356"/>
    <lineage>
        <taxon>Eukaryota</taxon>
        <taxon>Metamonada</taxon>
        <taxon>Parabasalia</taxon>
        <taxon>Tritrichomonadida</taxon>
        <taxon>Tritrichomonadidae</taxon>
        <taxon>Tritrichomonas</taxon>
    </lineage>
</organism>
<dbReference type="Proteomes" id="UP001470230">
    <property type="component" value="Unassembled WGS sequence"/>
</dbReference>
<evidence type="ECO:0000313" key="3">
    <source>
        <dbReference type="EMBL" id="KAK8895464.1"/>
    </source>
</evidence>
<feature type="compositionally biased region" description="Low complexity" evidence="1">
    <location>
        <begin position="326"/>
        <end position="335"/>
    </location>
</feature>
<dbReference type="PANTHER" id="PTHR46023:SF6">
    <property type="entry name" value="LIPASE CLASS 3 FAMILY PROTEIN"/>
    <property type="match status" value="1"/>
</dbReference>
<comment type="caution">
    <text evidence="3">The sequence shown here is derived from an EMBL/GenBank/DDBJ whole genome shotgun (WGS) entry which is preliminary data.</text>
</comment>
<dbReference type="InterPro" id="IPR029058">
    <property type="entry name" value="AB_hydrolase_fold"/>
</dbReference>
<sequence>MYTNREILEFENLLNTLNERRNANLPNGYQIVRSGGGHDGIPHFKLLINTRKRLYVIWVRGTDFTDVNDILINIRTTPIDFYEGQCHRGYYFSACNIIELIQNDMIDRNINRIVCLGHSLGGAVASVIATILQKGDHEHIMNINNFRERFVNDGGISALVFGTPPTFSANISTESRNYITNFILIKDIVPKLGQTFNSLSRFQIRLVTMLFYQNHAIYNPQREQELIRHNEVIMRQGMQTNRLPGNVISLDPSRREIQQAPNIRPINGYLEYLGVFHHIFVKYHDAIIILIVDNNELFNVVNVDMDNNVQQNRRYQHDRRNRQVGRRNQQNQNNGNSMGIFKKICIGAAVAGALTFGGAAIAIAVGGDAAVAAVIGATIM</sequence>
<feature type="compositionally biased region" description="Basic residues" evidence="1">
    <location>
        <begin position="315"/>
        <end position="325"/>
    </location>
</feature>
<proteinExistence type="predicted"/>
<keyword evidence="4" id="KW-1185">Reference proteome</keyword>
<reference evidence="3 4" key="1">
    <citation type="submission" date="2024-04" db="EMBL/GenBank/DDBJ databases">
        <title>Tritrichomonas musculus Genome.</title>
        <authorList>
            <person name="Alves-Ferreira E."/>
            <person name="Grigg M."/>
            <person name="Lorenzi H."/>
            <person name="Galac M."/>
        </authorList>
    </citation>
    <scope>NUCLEOTIDE SEQUENCE [LARGE SCALE GENOMIC DNA]</scope>
    <source>
        <strain evidence="3 4">EAF2021</strain>
    </source>
</reference>
<dbReference type="Gene3D" id="3.40.50.1820">
    <property type="entry name" value="alpha/beta hydrolase"/>
    <property type="match status" value="1"/>
</dbReference>
<dbReference type="Pfam" id="PF01764">
    <property type="entry name" value="Lipase_3"/>
    <property type="match status" value="1"/>
</dbReference>
<gene>
    <name evidence="3" type="ORF">M9Y10_023930</name>
</gene>
<dbReference type="PANTHER" id="PTHR46023">
    <property type="entry name" value="LIPASE CLASS 3 PROTEIN-LIKE"/>
    <property type="match status" value="1"/>
</dbReference>
<accession>A0ABR2KWI4</accession>
<feature type="domain" description="Fungal lipase-type" evidence="2">
    <location>
        <begin position="58"/>
        <end position="192"/>
    </location>
</feature>
<evidence type="ECO:0000259" key="2">
    <source>
        <dbReference type="Pfam" id="PF01764"/>
    </source>
</evidence>